<dbReference type="PANTHER" id="PTHR43464">
    <property type="entry name" value="METHYLTRANSFERASE"/>
    <property type="match status" value="1"/>
</dbReference>
<accession>A0ABW7PKI6</accession>
<keyword evidence="2 5" id="KW-0808">Transferase</keyword>
<dbReference type="GO" id="GO:0008168">
    <property type="term" value="F:methyltransferase activity"/>
    <property type="evidence" value="ECO:0007669"/>
    <property type="project" value="UniProtKB-KW"/>
</dbReference>
<dbReference type="InterPro" id="IPR029063">
    <property type="entry name" value="SAM-dependent_MTases_sf"/>
</dbReference>
<dbReference type="EMBL" id="JBBDHD010000100">
    <property type="protein sequence ID" value="MFH7598923.1"/>
    <property type="molecule type" value="Genomic_DNA"/>
</dbReference>
<keyword evidence="1 5" id="KW-0489">Methyltransferase</keyword>
<dbReference type="Pfam" id="PF13649">
    <property type="entry name" value="Methyltransf_25"/>
    <property type="match status" value="1"/>
</dbReference>
<gene>
    <name evidence="5" type="ORF">WDV06_28080</name>
</gene>
<sequence>MTEQKYTLRNVTLQNLNLEAVYEGYREDTPEALPTPWDIGRAQSALVALEEAGQIKGEVIDVGCGLGDNAIFLASRGYRTTGVDGSANAIDECRRRAAAQGLDVQFAVADAAALDGFDDRFDTVVDSALYHCLTEENQQRYVATLHRATRPGARLHLFCFAKELPSAFPVLQRISEQNLRETVGRFWDITSIKPALYDTSLTPEILTRLTGKPASPDLELDEQGQILSQVWQLTAERID</sequence>
<dbReference type="RefSeq" id="WP_395512592.1">
    <property type="nucleotide sequence ID" value="NZ_JBBDHD010000100.1"/>
</dbReference>
<keyword evidence="3" id="KW-0949">S-adenosyl-L-methionine</keyword>
<organism evidence="5 6">
    <name type="scientific">Streptomyces racemochromogenes</name>
    <dbReference type="NCBI Taxonomy" id="67353"/>
    <lineage>
        <taxon>Bacteria</taxon>
        <taxon>Bacillati</taxon>
        <taxon>Actinomycetota</taxon>
        <taxon>Actinomycetes</taxon>
        <taxon>Kitasatosporales</taxon>
        <taxon>Streptomycetaceae</taxon>
        <taxon>Streptomyces</taxon>
    </lineage>
</organism>
<dbReference type="SUPFAM" id="SSF53335">
    <property type="entry name" value="S-adenosyl-L-methionine-dependent methyltransferases"/>
    <property type="match status" value="1"/>
</dbReference>
<dbReference type="GO" id="GO:0032259">
    <property type="term" value="P:methylation"/>
    <property type="evidence" value="ECO:0007669"/>
    <property type="project" value="UniProtKB-KW"/>
</dbReference>
<evidence type="ECO:0000256" key="2">
    <source>
        <dbReference type="ARBA" id="ARBA00022679"/>
    </source>
</evidence>
<dbReference type="CDD" id="cd02440">
    <property type="entry name" value="AdoMet_MTases"/>
    <property type="match status" value="1"/>
</dbReference>
<keyword evidence="6" id="KW-1185">Reference proteome</keyword>
<evidence type="ECO:0000259" key="4">
    <source>
        <dbReference type="Pfam" id="PF13649"/>
    </source>
</evidence>
<dbReference type="EC" id="2.1.-.-" evidence="5"/>
<dbReference type="PANTHER" id="PTHR43464:SF19">
    <property type="entry name" value="UBIQUINONE BIOSYNTHESIS O-METHYLTRANSFERASE, MITOCHONDRIAL"/>
    <property type="match status" value="1"/>
</dbReference>
<feature type="domain" description="Methyltransferase" evidence="4">
    <location>
        <begin position="59"/>
        <end position="152"/>
    </location>
</feature>
<evidence type="ECO:0000256" key="3">
    <source>
        <dbReference type="ARBA" id="ARBA00022691"/>
    </source>
</evidence>
<name>A0ABW7PKI6_9ACTN</name>
<dbReference type="InterPro" id="IPR041698">
    <property type="entry name" value="Methyltransf_25"/>
</dbReference>
<reference evidence="5 6" key="1">
    <citation type="submission" date="2024-03" db="EMBL/GenBank/DDBJ databases">
        <title>Whole genome sequencing of Streptomyces racemochromogenes, to identify antimicrobial biosynthetic gene clusters.</title>
        <authorList>
            <person name="Suryawanshi P."/>
            <person name="Krishnaraj P.U."/>
            <person name="Arun Y.P."/>
            <person name="Suryawanshi M.P."/>
            <person name="Rakshit O."/>
        </authorList>
    </citation>
    <scope>NUCLEOTIDE SEQUENCE [LARGE SCALE GENOMIC DNA]</scope>
    <source>
        <strain evidence="5 6">AUDT626</strain>
    </source>
</reference>
<comment type="caution">
    <text evidence="5">The sequence shown here is derived from an EMBL/GenBank/DDBJ whole genome shotgun (WGS) entry which is preliminary data.</text>
</comment>
<evidence type="ECO:0000313" key="5">
    <source>
        <dbReference type="EMBL" id="MFH7598923.1"/>
    </source>
</evidence>
<dbReference type="Gene3D" id="3.40.50.150">
    <property type="entry name" value="Vaccinia Virus protein VP39"/>
    <property type="match status" value="1"/>
</dbReference>
<protein>
    <submittedName>
        <fullName evidence="5">Class I SAM-dependent methyltransferase</fullName>
        <ecNumber evidence="5">2.1.-.-</ecNumber>
    </submittedName>
</protein>
<evidence type="ECO:0000313" key="6">
    <source>
        <dbReference type="Proteomes" id="UP001610631"/>
    </source>
</evidence>
<proteinExistence type="predicted"/>
<dbReference type="Proteomes" id="UP001610631">
    <property type="component" value="Unassembled WGS sequence"/>
</dbReference>
<evidence type="ECO:0000256" key="1">
    <source>
        <dbReference type="ARBA" id="ARBA00022603"/>
    </source>
</evidence>